<accession>A0ABU8D1A9</accession>
<sequence length="278" mass="30433">MPRRFRRLRTSILCLAAAGIGIAAATAAQAPSRAAPVWSYKVVARYPHDPGAFTQGLIFRDGFLYESTGLNGRSTVRKVKLDTGEVVQRASLPASVFGEGLTDRQTERGRQLLVLTWTSRAGYILDMGSFATAGTFSYPGEGWGLTRSQDTIYLSDGSAQIRLLDPKTLKERGRIEVREGGRPVDQLNELEWVKGEIYANVWQTDRIVRIDPKSGRVLGWIDLSGLLSRHGSGGSGGRGADVLNGIAYDAARDRLFVTGKWWPDLFEIKPVPPAGGKR</sequence>
<comment type="caution">
    <text evidence="2">The sequence shown here is derived from an EMBL/GenBank/DDBJ whole genome shotgun (WGS) entry which is preliminary data.</text>
</comment>
<keyword evidence="3" id="KW-1185">Reference proteome</keyword>
<feature type="chain" id="PRO_5045255124" evidence="1">
    <location>
        <begin position="31"/>
        <end position="278"/>
    </location>
</feature>
<dbReference type="Pfam" id="PF05096">
    <property type="entry name" value="Glu_cyclase_2"/>
    <property type="match status" value="1"/>
</dbReference>
<gene>
    <name evidence="2" type="ORF">V2J18_08405</name>
</gene>
<dbReference type="PANTHER" id="PTHR31270:SF1">
    <property type="entry name" value="GLUTAMINYL-PEPTIDE CYCLOTRANSFERASE"/>
    <property type="match status" value="1"/>
</dbReference>
<dbReference type="EMBL" id="JBANDL010000002">
    <property type="protein sequence ID" value="MEI2454697.1"/>
    <property type="molecule type" value="Genomic_DNA"/>
</dbReference>
<evidence type="ECO:0000256" key="1">
    <source>
        <dbReference type="SAM" id="SignalP"/>
    </source>
</evidence>
<proteinExistence type="predicted"/>
<dbReference type="Gene3D" id="2.130.10.10">
    <property type="entry name" value="YVTN repeat-like/Quinoprotein amine dehydrogenase"/>
    <property type="match status" value="1"/>
</dbReference>
<name>A0ABU8D1A9_9GAMM</name>
<organism evidence="2 3">
    <name type="scientific">Lysobacter firmicutimachus</name>
    <dbReference type="NCBI Taxonomy" id="1792846"/>
    <lineage>
        <taxon>Bacteria</taxon>
        <taxon>Pseudomonadati</taxon>
        <taxon>Pseudomonadota</taxon>
        <taxon>Gammaproteobacteria</taxon>
        <taxon>Lysobacterales</taxon>
        <taxon>Lysobacteraceae</taxon>
        <taxon>Lysobacter</taxon>
    </lineage>
</organism>
<dbReference type="Proteomes" id="UP001387215">
    <property type="component" value="Unassembled WGS sequence"/>
</dbReference>
<reference evidence="2 3" key="1">
    <citation type="submission" date="2024-02" db="EMBL/GenBank/DDBJ databases">
        <title>Lysobacter Genome Sequencing and Mining.</title>
        <authorList>
            <person name="Bierman J."/>
            <person name="Walker M.C."/>
        </authorList>
    </citation>
    <scope>NUCLEOTIDE SEQUENCE [LARGE SCALE GENOMIC DNA]</scope>
    <source>
        <strain evidence="2 3">PB6250</strain>
    </source>
</reference>
<dbReference type="RefSeq" id="WP_336131535.1">
    <property type="nucleotide sequence ID" value="NZ_JBANDL010000002.1"/>
</dbReference>
<evidence type="ECO:0000313" key="3">
    <source>
        <dbReference type="Proteomes" id="UP001387215"/>
    </source>
</evidence>
<dbReference type="InterPro" id="IPR011044">
    <property type="entry name" value="Quino_amine_DH_bsu"/>
</dbReference>
<dbReference type="PANTHER" id="PTHR31270">
    <property type="entry name" value="GLUTAMINYL-PEPTIDE CYCLOTRANSFERASE"/>
    <property type="match status" value="1"/>
</dbReference>
<dbReference type="InterPro" id="IPR015943">
    <property type="entry name" value="WD40/YVTN_repeat-like_dom_sf"/>
</dbReference>
<dbReference type="InterPro" id="IPR007788">
    <property type="entry name" value="QCT"/>
</dbReference>
<dbReference type="SUPFAM" id="SSF50969">
    <property type="entry name" value="YVTN repeat-like/Quinoprotein amine dehydrogenase"/>
    <property type="match status" value="1"/>
</dbReference>
<feature type="signal peptide" evidence="1">
    <location>
        <begin position="1"/>
        <end position="30"/>
    </location>
</feature>
<evidence type="ECO:0000313" key="2">
    <source>
        <dbReference type="EMBL" id="MEI2454697.1"/>
    </source>
</evidence>
<keyword evidence="1" id="KW-0732">Signal</keyword>
<protein>
    <submittedName>
        <fullName evidence="2">Glutaminyl-peptide cyclotransferase</fullName>
    </submittedName>
</protein>